<feature type="signal peptide" evidence="1">
    <location>
        <begin position="1"/>
        <end position="22"/>
    </location>
</feature>
<sequence>MAIRQTLIAAAALAVTAAPVFAQNTVQPQPQTVQLTRELCLKPENAERAECAALLENATNLVPLIGAGAGLLAVAAAAGGGGGGSTISTTGTIN</sequence>
<dbReference type="RefSeq" id="WP_138844282.1">
    <property type="nucleotide sequence ID" value="NZ_VCPD01000006.1"/>
</dbReference>
<reference evidence="2 3" key="1">
    <citation type="submission" date="2019-05" db="EMBL/GenBank/DDBJ databases">
        <title>Ruegeria sp. nov., isolated from tidal flat.</title>
        <authorList>
            <person name="Kim W."/>
        </authorList>
    </citation>
    <scope>NUCLEOTIDE SEQUENCE [LARGE SCALE GENOMIC DNA]</scope>
    <source>
        <strain evidence="2 3">CAU 1488</strain>
    </source>
</reference>
<proteinExistence type="predicted"/>
<keyword evidence="1" id="KW-0732">Signal</keyword>
<dbReference type="Proteomes" id="UP001193035">
    <property type="component" value="Unassembled WGS sequence"/>
</dbReference>
<dbReference type="EMBL" id="VCPD01000006">
    <property type="protein sequence ID" value="TMV05647.1"/>
    <property type="molecule type" value="Genomic_DNA"/>
</dbReference>
<keyword evidence="3" id="KW-1185">Reference proteome</keyword>
<accession>A0ABY2WUF0</accession>
<gene>
    <name evidence="2" type="ORF">FGK63_16530</name>
</gene>
<evidence type="ECO:0000313" key="3">
    <source>
        <dbReference type="Proteomes" id="UP001193035"/>
    </source>
</evidence>
<evidence type="ECO:0000256" key="1">
    <source>
        <dbReference type="SAM" id="SignalP"/>
    </source>
</evidence>
<organism evidence="2 3">
    <name type="scientific">Ruegeria sediminis</name>
    <dbReference type="NCBI Taxonomy" id="2583820"/>
    <lineage>
        <taxon>Bacteria</taxon>
        <taxon>Pseudomonadati</taxon>
        <taxon>Pseudomonadota</taxon>
        <taxon>Alphaproteobacteria</taxon>
        <taxon>Rhodobacterales</taxon>
        <taxon>Roseobacteraceae</taxon>
        <taxon>Ruegeria</taxon>
    </lineage>
</organism>
<comment type="caution">
    <text evidence="2">The sequence shown here is derived from an EMBL/GenBank/DDBJ whole genome shotgun (WGS) entry which is preliminary data.</text>
</comment>
<evidence type="ECO:0000313" key="2">
    <source>
        <dbReference type="EMBL" id="TMV05647.1"/>
    </source>
</evidence>
<feature type="chain" id="PRO_5047547345" evidence="1">
    <location>
        <begin position="23"/>
        <end position="94"/>
    </location>
</feature>
<name>A0ABY2WUF0_9RHOB</name>
<protein>
    <submittedName>
        <fullName evidence="2">Uncharacterized protein</fullName>
    </submittedName>
</protein>